<protein>
    <recommendedName>
        <fullName evidence="3">Ribbon-helix-helix protein CopG domain-containing protein</fullName>
    </recommendedName>
</protein>
<comment type="caution">
    <text evidence="1">The sequence shown here is derived from an EMBL/GenBank/DDBJ whole genome shotgun (WGS) entry which is preliminary data.</text>
</comment>
<evidence type="ECO:0008006" key="3">
    <source>
        <dbReference type="Google" id="ProtNLM"/>
    </source>
</evidence>
<keyword evidence="2" id="KW-1185">Reference proteome</keyword>
<evidence type="ECO:0000313" key="2">
    <source>
        <dbReference type="Proteomes" id="UP000321523"/>
    </source>
</evidence>
<gene>
    <name evidence="1" type="ORF">SAE02_69580</name>
</gene>
<name>A0A512E2W3_9PROT</name>
<proteinExistence type="predicted"/>
<dbReference type="RefSeq" id="WP_044435894.1">
    <property type="nucleotide sequence ID" value="NZ_BJYZ01000051.1"/>
</dbReference>
<dbReference type="AlphaFoldDB" id="A0A512E2W3"/>
<reference evidence="1 2" key="1">
    <citation type="submission" date="2019-07" db="EMBL/GenBank/DDBJ databases">
        <title>Whole genome shotgun sequence of Skermanella aerolata NBRC 106429.</title>
        <authorList>
            <person name="Hosoyama A."/>
            <person name="Uohara A."/>
            <person name="Ohji S."/>
            <person name="Ichikawa N."/>
        </authorList>
    </citation>
    <scope>NUCLEOTIDE SEQUENCE [LARGE SCALE GENOMIC DNA]</scope>
    <source>
        <strain evidence="1 2">NBRC 106429</strain>
    </source>
</reference>
<dbReference type="Proteomes" id="UP000321523">
    <property type="component" value="Unassembled WGS sequence"/>
</dbReference>
<evidence type="ECO:0000313" key="1">
    <source>
        <dbReference type="EMBL" id="GEO42810.1"/>
    </source>
</evidence>
<organism evidence="1 2">
    <name type="scientific">Skermanella aerolata</name>
    <dbReference type="NCBI Taxonomy" id="393310"/>
    <lineage>
        <taxon>Bacteria</taxon>
        <taxon>Pseudomonadati</taxon>
        <taxon>Pseudomonadota</taxon>
        <taxon>Alphaproteobacteria</taxon>
        <taxon>Rhodospirillales</taxon>
        <taxon>Azospirillaceae</taxon>
        <taxon>Skermanella</taxon>
    </lineage>
</organism>
<accession>A0A512E2W3</accession>
<sequence length="71" mass="8129">MIYEEVVVVSKEGVGPKRTWTPISIRFEADIKATIERLAKADRRPVASWVEKFVIDNMQEKGLLPKDEDAQ</sequence>
<dbReference type="EMBL" id="BJYZ01000051">
    <property type="protein sequence ID" value="GEO42810.1"/>
    <property type="molecule type" value="Genomic_DNA"/>
</dbReference>